<protein>
    <recommendedName>
        <fullName evidence="3">DNA-directed RNA polymerase III subunit RPC9</fullName>
    </recommendedName>
</protein>
<dbReference type="AlphaFoldDB" id="A0AAV5AP22"/>
<evidence type="ECO:0000313" key="9">
    <source>
        <dbReference type="EMBL" id="GJJ15522.1"/>
    </source>
</evidence>
<feature type="domain" description="RNA polymerase Rpb4/RPC9 core" evidence="8">
    <location>
        <begin position="1"/>
        <end position="154"/>
    </location>
</feature>
<dbReference type="Proteomes" id="UP001050691">
    <property type="component" value="Unassembled WGS sequence"/>
</dbReference>
<reference evidence="9" key="1">
    <citation type="submission" date="2021-10" db="EMBL/GenBank/DDBJ databases">
        <title>De novo Genome Assembly of Clathrus columnatus (Basidiomycota, Fungi) Using Illumina and Nanopore Sequence Data.</title>
        <authorList>
            <person name="Ogiso-Tanaka E."/>
            <person name="Itagaki H."/>
            <person name="Hosoya T."/>
            <person name="Hosaka K."/>
        </authorList>
    </citation>
    <scope>NUCLEOTIDE SEQUENCE</scope>
    <source>
        <strain evidence="9">MO-923</strain>
    </source>
</reference>
<dbReference type="PANTHER" id="PTHR15561:SF0">
    <property type="entry name" value="DNA-DIRECTED RNA POLYMERASE III SUBUNIT RPC9"/>
    <property type="match status" value="1"/>
</dbReference>
<evidence type="ECO:0000256" key="6">
    <source>
        <dbReference type="ARBA" id="ARBA00023242"/>
    </source>
</evidence>
<proteinExistence type="inferred from homology"/>
<dbReference type="EMBL" id="BPWL01000011">
    <property type="protein sequence ID" value="GJJ15522.1"/>
    <property type="molecule type" value="Genomic_DNA"/>
</dbReference>
<keyword evidence="10" id="KW-1185">Reference proteome</keyword>
<comment type="subcellular location">
    <subcellularLocation>
        <location evidence="1">Nucleus</location>
    </subcellularLocation>
</comment>
<evidence type="ECO:0000256" key="1">
    <source>
        <dbReference type="ARBA" id="ARBA00004123"/>
    </source>
</evidence>
<name>A0AAV5AP22_9AGAM</name>
<dbReference type="InterPro" id="IPR038846">
    <property type="entry name" value="RPC9"/>
</dbReference>
<evidence type="ECO:0000256" key="7">
    <source>
        <dbReference type="SAM" id="MobiDB-lite"/>
    </source>
</evidence>
<evidence type="ECO:0000256" key="2">
    <source>
        <dbReference type="ARBA" id="ARBA00006898"/>
    </source>
</evidence>
<gene>
    <name evidence="9" type="ORF">Clacol_009800</name>
</gene>
<comment type="similarity">
    <text evidence="2">Belongs to the eukaryotic RPC9 RNA polymerase subunit family.</text>
</comment>
<dbReference type="SUPFAM" id="SSF47819">
    <property type="entry name" value="HRDC-like"/>
    <property type="match status" value="1"/>
</dbReference>
<feature type="region of interest" description="Disordered" evidence="7">
    <location>
        <begin position="190"/>
        <end position="221"/>
    </location>
</feature>
<evidence type="ECO:0000256" key="4">
    <source>
        <dbReference type="ARBA" id="ARBA00022478"/>
    </source>
</evidence>
<dbReference type="GO" id="GO:0000166">
    <property type="term" value="F:nucleotide binding"/>
    <property type="evidence" value="ECO:0007669"/>
    <property type="project" value="InterPro"/>
</dbReference>
<dbReference type="SMART" id="SM00657">
    <property type="entry name" value="RPOL4c"/>
    <property type="match status" value="1"/>
</dbReference>
<dbReference type="GO" id="GO:0006384">
    <property type="term" value="P:transcription initiation at RNA polymerase III promoter"/>
    <property type="evidence" value="ECO:0007669"/>
    <property type="project" value="InterPro"/>
</dbReference>
<accession>A0AAV5AP22</accession>
<dbReference type="InterPro" id="IPR005574">
    <property type="entry name" value="Rpb4/RPC9"/>
</dbReference>
<feature type="compositionally biased region" description="Acidic residues" evidence="7">
    <location>
        <begin position="198"/>
        <end position="221"/>
    </location>
</feature>
<dbReference type="PANTHER" id="PTHR15561">
    <property type="entry name" value="CALCITONIN GENE-RELATED PEPTIDE-RECEPTOR COMPONENT PROTEIN"/>
    <property type="match status" value="1"/>
</dbReference>
<dbReference type="GO" id="GO:0005666">
    <property type="term" value="C:RNA polymerase III complex"/>
    <property type="evidence" value="ECO:0007669"/>
    <property type="project" value="InterPro"/>
</dbReference>
<evidence type="ECO:0000259" key="8">
    <source>
        <dbReference type="SMART" id="SM00657"/>
    </source>
</evidence>
<comment type="caution">
    <text evidence="9">The sequence shown here is derived from an EMBL/GenBank/DDBJ whole genome shotgun (WGS) entry which is preliminary data.</text>
</comment>
<dbReference type="InterPro" id="IPR038324">
    <property type="entry name" value="Rpb4/RPC9_sf"/>
</dbReference>
<sequence length="221" mass="24646">MEVINPRAALLSNFEVLTLLRELEQEQLAETRAALTLKKETTKISQNGSDSNTFVPNQPPVPEVCENLRTVEFEAIAHLTAPFQPTARQSAAGITKLTRSLRKYSLTKAEKLQIVNLAPVEPVQLYVIVEELEDRLSSQMDEILGLVQDSLAEVPDGEGLEDAEGIPDIEDQDQEFVPEVTEDLDLEYKEETGWNEDGLLDEFVDDEGGFEGDLEADEDNE</sequence>
<evidence type="ECO:0000256" key="3">
    <source>
        <dbReference type="ARBA" id="ARBA00016672"/>
    </source>
</evidence>
<organism evidence="9 10">
    <name type="scientific">Clathrus columnatus</name>
    <dbReference type="NCBI Taxonomy" id="1419009"/>
    <lineage>
        <taxon>Eukaryota</taxon>
        <taxon>Fungi</taxon>
        <taxon>Dikarya</taxon>
        <taxon>Basidiomycota</taxon>
        <taxon>Agaricomycotina</taxon>
        <taxon>Agaricomycetes</taxon>
        <taxon>Phallomycetidae</taxon>
        <taxon>Phallales</taxon>
        <taxon>Clathraceae</taxon>
        <taxon>Clathrus</taxon>
    </lineage>
</organism>
<keyword evidence="5" id="KW-0804">Transcription</keyword>
<keyword evidence="4" id="KW-0240">DNA-directed RNA polymerase</keyword>
<keyword evidence="6" id="KW-0539">Nucleus</keyword>
<dbReference type="InterPro" id="IPR010997">
    <property type="entry name" value="HRDC-like_sf"/>
</dbReference>
<evidence type="ECO:0000313" key="10">
    <source>
        <dbReference type="Proteomes" id="UP001050691"/>
    </source>
</evidence>
<dbReference type="Pfam" id="PF03874">
    <property type="entry name" value="RNA_pol_Rpb4"/>
    <property type="match status" value="1"/>
</dbReference>
<evidence type="ECO:0000256" key="5">
    <source>
        <dbReference type="ARBA" id="ARBA00023163"/>
    </source>
</evidence>
<dbReference type="Gene3D" id="1.20.1250.40">
    <property type="match status" value="1"/>
</dbReference>
<dbReference type="InterPro" id="IPR006590">
    <property type="entry name" value="RNA_pol_Rpb4/RPC9_core"/>
</dbReference>